<evidence type="ECO:0000256" key="9">
    <source>
        <dbReference type="ARBA" id="ARBA00023180"/>
    </source>
</evidence>
<evidence type="ECO:0000256" key="4">
    <source>
        <dbReference type="ARBA" id="ARBA00022692"/>
    </source>
</evidence>
<sequence length="393" mass="46243">MHLTAKSSLTYQRAASKVLTVFYNNTKHLSYQLTQWHDTHGPDHSSTSFYSVHRQSLPTTKERRHIAFLKVHKAASSTAQNIFLRFAKKRDLLVVLPLVPKFFYPNVISITESVTEQNILPVPGDRFYEILCCHVKYNKAAFARIMPPDTVNIGIVRDPFDHFISTLNYMRPVEVFKINTSDPVSAFLEDPTNYLKRTTMGFINNWMAFEFDFPADLFETRDANGIEQYLHKLNSEFQLVLIVEMFDESLVLMRRFLNWGMKDILYVKLNSKGKVFERITFKPGDVHLYKKWGELDYALYRFFFRRIQVQIQEQGQTFYDELLYYRVIRKDMEIFCEGNLTSNATYLVPASSWSDVFEITKEDCANMKKREIPFIKEIRMQQYGFFNDTIKPG</sequence>
<dbReference type="SUPFAM" id="SSF52540">
    <property type="entry name" value="P-loop containing nucleoside triphosphate hydrolases"/>
    <property type="match status" value="1"/>
</dbReference>
<keyword evidence="6" id="KW-1133">Transmembrane helix</keyword>
<keyword evidence="7" id="KW-0333">Golgi apparatus</keyword>
<dbReference type="PANTHER" id="PTHR14647">
    <property type="entry name" value="GALACTOSE-3-O-SULFOTRANSFERASE"/>
    <property type="match status" value="1"/>
</dbReference>
<dbReference type="GO" id="GO:0009247">
    <property type="term" value="P:glycolipid biosynthetic process"/>
    <property type="evidence" value="ECO:0007669"/>
    <property type="project" value="InterPro"/>
</dbReference>
<keyword evidence="3 10" id="KW-0808">Transferase</keyword>
<evidence type="ECO:0000256" key="2">
    <source>
        <dbReference type="ARBA" id="ARBA00008124"/>
    </source>
</evidence>
<keyword evidence="11" id="KW-1185">Reference proteome</keyword>
<dbReference type="GO" id="GO:0001733">
    <property type="term" value="F:galactosylceramide sulfotransferase activity"/>
    <property type="evidence" value="ECO:0007669"/>
    <property type="project" value="InterPro"/>
</dbReference>
<dbReference type="InterPro" id="IPR027417">
    <property type="entry name" value="P-loop_NTPase"/>
</dbReference>
<keyword evidence="5" id="KW-0735">Signal-anchor</keyword>
<evidence type="ECO:0000256" key="1">
    <source>
        <dbReference type="ARBA" id="ARBA00004323"/>
    </source>
</evidence>
<dbReference type="EMBL" id="NEDP02005561">
    <property type="protein sequence ID" value="OWF38598.1"/>
    <property type="molecule type" value="Genomic_DNA"/>
</dbReference>
<dbReference type="GO" id="GO:0000139">
    <property type="term" value="C:Golgi membrane"/>
    <property type="evidence" value="ECO:0007669"/>
    <property type="project" value="UniProtKB-SubCell"/>
</dbReference>
<keyword evidence="4" id="KW-0812">Transmembrane</keyword>
<dbReference type="PANTHER" id="PTHR14647:SF87">
    <property type="entry name" value="PUTATIVE-RELATED"/>
    <property type="match status" value="1"/>
</dbReference>
<comment type="similarity">
    <text evidence="2">Belongs to the galactose-3-O-sulfotransferase family.</text>
</comment>
<comment type="caution">
    <text evidence="10">The sequence shown here is derived from an EMBL/GenBank/DDBJ whole genome shotgun (WGS) entry which is preliminary data.</text>
</comment>
<evidence type="ECO:0000313" key="10">
    <source>
        <dbReference type="EMBL" id="OWF38598.1"/>
    </source>
</evidence>
<dbReference type="Gene3D" id="3.40.50.300">
    <property type="entry name" value="P-loop containing nucleotide triphosphate hydrolases"/>
    <property type="match status" value="1"/>
</dbReference>
<gene>
    <name evidence="10" type="ORF">KP79_PYT08975</name>
</gene>
<dbReference type="OrthoDB" id="514299at2759"/>
<evidence type="ECO:0000256" key="7">
    <source>
        <dbReference type="ARBA" id="ARBA00023034"/>
    </source>
</evidence>
<evidence type="ECO:0000313" key="11">
    <source>
        <dbReference type="Proteomes" id="UP000242188"/>
    </source>
</evidence>
<evidence type="ECO:0000256" key="8">
    <source>
        <dbReference type="ARBA" id="ARBA00023136"/>
    </source>
</evidence>
<comment type="subcellular location">
    <subcellularLocation>
        <location evidence="1">Golgi apparatus membrane</location>
        <topology evidence="1">Single-pass type II membrane protein</topology>
    </subcellularLocation>
</comment>
<proteinExistence type="inferred from homology"/>
<dbReference type="AlphaFoldDB" id="A0A210PQ41"/>
<evidence type="ECO:0000256" key="5">
    <source>
        <dbReference type="ARBA" id="ARBA00022968"/>
    </source>
</evidence>
<accession>A0A210PQ41</accession>
<name>A0A210PQ41_MIZYE</name>
<dbReference type="Proteomes" id="UP000242188">
    <property type="component" value="Unassembled WGS sequence"/>
</dbReference>
<dbReference type="Pfam" id="PF06990">
    <property type="entry name" value="Gal-3-0_sulfotr"/>
    <property type="match status" value="1"/>
</dbReference>
<evidence type="ECO:0000256" key="6">
    <source>
        <dbReference type="ARBA" id="ARBA00022989"/>
    </source>
</evidence>
<organism evidence="10 11">
    <name type="scientific">Mizuhopecten yessoensis</name>
    <name type="common">Japanese scallop</name>
    <name type="synonym">Patinopecten yessoensis</name>
    <dbReference type="NCBI Taxonomy" id="6573"/>
    <lineage>
        <taxon>Eukaryota</taxon>
        <taxon>Metazoa</taxon>
        <taxon>Spiralia</taxon>
        <taxon>Lophotrochozoa</taxon>
        <taxon>Mollusca</taxon>
        <taxon>Bivalvia</taxon>
        <taxon>Autobranchia</taxon>
        <taxon>Pteriomorphia</taxon>
        <taxon>Pectinida</taxon>
        <taxon>Pectinoidea</taxon>
        <taxon>Pectinidae</taxon>
        <taxon>Mizuhopecten</taxon>
    </lineage>
</organism>
<dbReference type="InterPro" id="IPR009729">
    <property type="entry name" value="Gal-3-0_sulfotransfrase"/>
</dbReference>
<reference evidence="10 11" key="1">
    <citation type="journal article" date="2017" name="Nat. Ecol. Evol.">
        <title>Scallop genome provides insights into evolution of bilaterian karyotype and development.</title>
        <authorList>
            <person name="Wang S."/>
            <person name="Zhang J."/>
            <person name="Jiao W."/>
            <person name="Li J."/>
            <person name="Xun X."/>
            <person name="Sun Y."/>
            <person name="Guo X."/>
            <person name="Huan P."/>
            <person name="Dong B."/>
            <person name="Zhang L."/>
            <person name="Hu X."/>
            <person name="Sun X."/>
            <person name="Wang J."/>
            <person name="Zhao C."/>
            <person name="Wang Y."/>
            <person name="Wang D."/>
            <person name="Huang X."/>
            <person name="Wang R."/>
            <person name="Lv J."/>
            <person name="Li Y."/>
            <person name="Zhang Z."/>
            <person name="Liu B."/>
            <person name="Lu W."/>
            <person name="Hui Y."/>
            <person name="Liang J."/>
            <person name="Zhou Z."/>
            <person name="Hou R."/>
            <person name="Li X."/>
            <person name="Liu Y."/>
            <person name="Li H."/>
            <person name="Ning X."/>
            <person name="Lin Y."/>
            <person name="Zhao L."/>
            <person name="Xing Q."/>
            <person name="Dou J."/>
            <person name="Li Y."/>
            <person name="Mao J."/>
            <person name="Guo H."/>
            <person name="Dou H."/>
            <person name="Li T."/>
            <person name="Mu C."/>
            <person name="Jiang W."/>
            <person name="Fu Q."/>
            <person name="Fu X."/>
            <person name="Miao Y."/>
            <person name="Liu J."/>
            <person name="Yu Q."/>
            <person name="Li R."/>
            <person name="Liao H."/>
            <person name="Li X."/>
            <person name="Kong Y."/>
            <person name="Jiang Z."/>
            <person name="Chourrout D."/>
            <person name="Li R."/>
            <person name="Bao Z."/>
        </authorList>
    </citation>
    <scope>NUCLEOTIDE SEQUENCE [LARGE SCALE GENOMIC DNA]</scope>
    <source>
        <strain evidence="10 11">PY_sf001</strain>
    </source>
</reference>
<protein>
    <submittedName>
        <fullName evidence="10">Galactose-3-O-sulfotransferase 3</fullName>
    </submittedName>
</protein>
<evidence type="ECO:0000256" key="3">
    <source>
        <dbReference type="ARBA" id="ARBA00022679"/>
    </source>
</evidence>
<keyword evidence="8" id="KW-0472">Membrane</keyword>
<keyword evidence="9" id="KW-0325">Glycoprotein</keyword>